<feature type="region of interest" description="Disordered" evidence="1">
    <location>
        <begin position="1"/>
        <end position="34"/>
    </location>
</feature>
<sequence length="74" mass="8274">MLPSTPFPMTLRQPRSRTLERAESTQTTTRELTFSPMALSSHVKEDQGPQLPNASADTSLELWGATMVLWEALE</sequence>
<keyword evidence="3" id="KW-1185">Reference proteome</keyword>
<gene>
    <name evidence="2" type="ORF">CCHR01_15768</name>
</gene>
<protein>
    <submittedName>
        <fullName evidence="2">Uncharacterized protein</fullName>
    </submittedName>
</protein>
<proteinExistence type="predicted"/>
<dbReference type="EMBL" id="JAQOWY010000470">
    <property type="protein sequence ID" value="KAK1841599.1"/>
    <property type="molecule type" value="Genomic_DNA"/>
</dbReference>
<reference evidence="2" key="1">
    <citation type="submission" date="2023-01" db="EMBL/GenBank/DDBJ databases">
        <title>Colletotrichum chrysophilum M932 genome sequence.</title>
        <authorList>
            <person name="Baroncelli R."/>
        </authorList>
    </citation>
    <scope>NUCLEOTIDE SEQUENCE</scope>
    <source>
        <strain evidence="2">M932</strain>
    </source>
</reference>
<accession>A0AAD9A5L8</accession>
<dbReference type="Proteomes" id="UP001243330">
    <property type="component" value="Unassembled WGS sequence"/>
</dbReference>
<organism evidence="2 3">
    <name type="scientific">Colletotrichum chrysophilum</name>
    <dbReference type="NCBI Taxonomy" id="1836956"/>
    <lineage>
        <taxon>Eukaryota</taxon>
        <taxon>Fungi</taxon>
        <taxon>Dikarya</taxon>
        <taxon>Ascomycota</taxon>
        <taxon>Pezizomycotina</taxon>
        <taxon>Sordariomycetes</taxon>
        <taxon>Hypocreomycetidae</taxon>
        <taxon>Glomerellales</taxon>
        <taxon>Glomerellaceae</taxon>
        <taxon>Colletotrichum</taxon>
        <taxon>Colletotrichum gloeosporioides species complex</taxon>
    </lineage>
</organism>
<name>A0AAD9A5L8_9PEZI</name>
<comment type="caution">
    <text evidence="2">The sequence shown here is derived from an EMBL/GenBank/DDBJ whole genome shotgun (WGS) entry which is preliminary data.</text>
</comment>
<evidence type="ECO:0000313" key="3">
    <source>
        <dbReference type="Proteomes" id="UP001243330"/>
    </source>
</evidence>
<dbReference type="AlphaFoldDB" id="A0AAD9A5L8"/>
<evidence type="ECO:0000313" key="2">
    <source>
        <dbReference type="EMBL" id="KAK1841599.1"/>
    </source>
</evidence>
<evidence type="ECO:0000256" key="1">
    <source>
        <dbReference type="SAM" id="MobiDB-lite"/>
    </source>
</evidence>